<keyword evidence="1" id="KW-0812">Transmembrane</keyword>
<keyword evidence="1" id="KW-0472">Membrane</keyword>
<gene>
    <name evidence="2" type="ORF">FOXB_08131</name>
</gene>
<reference evidence="2" key="1">
    <citation type="journal article" date="2012" name="Mol. Plant Microbe Interact.">
        <title>A highly conserved effector in Fusarium oxysporum is required for full virulence on Arabidopsis.</title>
        <authorList>
            <person name="Thatcher L.F."/>
            <person name="Gardiner D.M."/>
            <person name="Kazan K."/>
            <person name="Manners J."/>
        </authorList>
    </citation>
    <scope>NUCLEOTIDE SEQUENCE [LARGE SCALE GENOMIC DNA]</scope>
    <source>
        <strain evidence="2">Fo5176</strain>
    </source>
</reference>
<dbReference type="EMBL" id="AFQF01002448">
    <property type="protein sequence ID" value="EGU81355.1"/>
    <property type="molecule type" value="Genomic_DNA"/>
</dbReference>
<evidence type="ECO:0000313" key="2">
    <source>
        <dbReference type="EMBL" id="EGU81355.1"/>
    </source>
</evidence>
<accession>F9FP01</accession>
<proteinExistence type="predicted"/>
<evidence type="ECO:0000256" key="1">
    <source>
        <dbReference type="SAM" id="Phobius"/>
    </source>
</evidence>
<sequence>MAATGNPYNPPNYLSVIHLISIAIYAILSSDNKT</sequence>
<comment type="caution">
    <text evidence="2">The sequence shown here is derived from an EMBL/GenBank/DDBJ whole genome shotgun (WGS) entry which is preliminary data.</text>
</comment>
<protein>
    <submittedName>
        <fullName evidence="2">Uncharacterized protein</fullName>
    </submittedName>
</protein>
<organism evidence="2">
    <name type="scientific">Fusarium oxysporum (strain Fo5176)</name>
    <name type="common">Fusarium vascular wilt</name>
    <dbReference type="NCBI Taxonomy" id="660025"/>
    <lineage>
        <taxon>Eukaryota</taxon>
        <taxon>Fungi</taxon>
        <taxon>Dikarya</taxon>
        <taxon>Ascomycota</taxon>
        <taxon>Pezizomycotina</taxon>
        <taxon>Sordariomycetes</taxon>
        <taxon>Hypocreomycetidae</taxon>
        <taxon>Hypocreales</taxon>
        <taxon>Nectriaceae</taxon>
        <taxon>Fusarium</taxon>
        <taxon>Fusarium oxysporum species complex</taxon>
    </lineage>
</organism>
<feature type="transmembrane region" description="Helical" evidence="1">
    <location>
        <begin position="12"/>
        <end position="28"/>
    </location>
</feature>
<name>F9FP01_FUSOF</name>
<dbReference type="AlphaFoldDB" id="F9FP01"/>
<keyword evidence="1" id="KW-1133">Transmembrane helix</keyword>